<keyword evidence="9" id="KW-0862">Zinc</keyword>
<feature type="region of interest" description="Disordered" evidence="11">
    <location>
        <begin position="272"/>
        <end position="331"/>
    </location>
</feature>
<sequence length="1657" mass="194113">MTSVVCPLCALHLYSEDAFYMHMERHHKCELCFNKYHVGMCSSAQRIPISCVPCNKAFWDLATLMLHLEEDHLSKFFHISNYLYAYMLHYYYMHIVWCLYVGFLADVHDTMEITPETPWYEQIENEEFGELQELFPEPMEIVDASAFDIPCMHMQQQTAYQQETAYQTHIENETAYQQETAYETAYQPPIAYQPHTEYETTYQPQIAYHTQYTYQPFPHVHPAYQPIDYPHVHAAYQPIDYPHVHAAYQPIDYPHSQIGAIQQAMTIQNGYGLSPMQIDEPNNDTNTPQNDFQQAYPDYTNGSPNDGQAPGSSTHYGGSRSARRAQRRTTYDNDELTRAYLKMRDQECHYCNIEFPSMSDLHKHIYISHRREAEASWAQPDIPDPLNLKLTRTVFEDAYTVYEADLSNVVPKDVAGLFLGLRETVFKKLRMRLNRHKVFKVQFELKLQMYRMEGDNVKHAWPCFQSFIFIVENNFYLQFAYNKTMDDFTVRVENYLEHGSGWILERINSFRILLSKMEHISGGNHFSLPYPLAHKYKTFINVPGTDGLCFKRAILAHDQICGQYVNTVNKPRTLQGLAFYEKHGKTDKVNFDGIRFPFTIPQVARFERQNPHIGLNILGFDMDREGVEKDERVLEEAEEIALAEEAQEEVEPCTVEERQKKKDIYDIIRDHTYPLSFCREHREITIDLLLVTNGTESHFCLITNLVGFLRNPSRHRVTDICRCCLNSFSSKTYKKHLELCGGKGLQSTRYPDQHKFSFNKWSNMVFAPYILFADFESLLKKLQDPTKVHKHKASGYCWAFVDQNQELDSISTHIIEDEKENLLERLMAQLIALTDRLIKQMHEWEKEAYKRADAAFVGIPIPDVDTECGFCHKIAHAGDIVRHHSHYPDFKFQFYSHRSCNLNAKVKKEVTCFVHNLKGYDSHFLIKALKLKNIVTDIEVVSNTAEKFPYIKINNKLVFKDSLSFFSSSLDGVAKTLNPEDFILSRKYFTEMLSKMFPGQNVDSKVELLLRKGVYPYSYFDCVEKYDETELPPPHEFYNDLTEKPIESEEYLHAQRVWRELGIKNLREYTKIYVEADVLLLADCFQRMRKLFQERFELDPIHYLSLPQLTWDCAMKFSGVELDYIRDENMHIWLEEAKRGGFSSVGDIRAAKANNKYMPDYDPSLPSTFICYHDQNNLYPTSMTTYLPQKDFTWVEDDEFDELLGRGQEFIESIPAEGEYGYFFEVDLHFPVELHDKLNALPPAPYRRSVDYTELSPFQQYFADMLNVSETSLSNERLIADLNDRKKYKVHYRALQFYFSLGVRLEFIHSAIKFKQSPFFREYLLTLAEMRRNAKSKVEQNWLKLLSNSLFGKSCENKRNRSTCKLINCREKALKYNKKPNVSRVILLDKEDEDDVDIAIVCLKQTSAYLDRPLYIGVTTLDESKRIFYNYYYNVALQIWGKNDKQVRLAYTDTDSAVYVVETDDVFVDMYNNRHDQFDMSDFDKSHPVWGKFNDDTNKKRLGMMKDETANKVITHFCVAKSKMYTYRYLEDGVDKVSGEKSYLYKDVKKGKGIARSALDKQVNFEQYQVALEEPVQFYTTSFSIQSKNHEIYTLKQTKKGLSGFDLKRYIIPESIETLAYGHYSFKQHSPETNNLDNVITRVIKDEVEAEFSDTEY</sequence>
<proteinExistence type="inferred from homology"/>
<dbReference type="SUPFAM" id="SSF56672">
    <property type="entry name" value="DNA/RNA polymerases"/>
    <property type="match status" value="1"/>
</dbReference>
<dbReference type="InterPro" id="IPR036397">
    <property type="entry name" value="RNaseH_sf"/>
</dbReference>
<evidence type="ECO:0000256" key="4">
    <source>
        <dbReference type="ARBA" id="ARBA00022695"/>
    </source>
</evidence>
<comment type="catalytic activity">
    <reaction evidence="8">
        <text>DNA(n) + a 2'-deoxyribonucleoside 5'-triphosphate = DNA(n+1) + diphosphate</text>
        <dbReference type="Rhea" id="RHEA:22508"/>
        <dbReference type="Rhea" id="RHEA-COMP:17339"/>
        <dbReference type="Rhea" id="RHEA-COMP:17340"/>
        <dbReference type="ChEBI" id="CHEBI:33019"/>
        <dbReference type="ChEBI" id="CHEBI:61560"/>
        <dbReference type="ChEBI" id="CHEBI:173112"/>
        <dbReference type="EC" id="2.7.7.7"/>
    </reaction>
</comment>
<evidence type="ECO:0000313" key="13">
    <source>
        <dbReference type="EMBL" id="CAL8092255.1"/>
    </source>
</evidence>
<dbReference type="SUPFAM" id="SSF53098">
    <property type="entry name" value="Ribonuclease H-like"/>
    <property type="match status" value="1"/>
</dbReference>
<comment type="similarity">
    <text evidence="1">Belongs to the DNA polymerase type-B family.</text>
</comment>
<evidence type="ECO:0000313" key="14">
    <source>
        <dbReference type="Proteomes" id="UP001642540"/>
    </source>
</evidence>
<keyword evidence="9" id="KW-0863">Zinc-finger</keyword>
<gene>
    <name evidence="13" type="ORF">ODALV1_LOCUS8161</name>
</gene>
<keyword evidence="14" id="KW-1185">Reference proteome</keyword>
<evidence type="ECO:0000256" key="7">
    <source>
        <dbReference type="ARBA" id="ARBA00023125"/>
    </source>
</evidence>
<dbReference type="PANTHER" id="PTHR31511">
    <property type="entry name" value="PROTEIN CBG23764"/>
    <property type="match status" value="1"/>
</dbReference>
<keyword evidence="6" id="KW-0239">DNA-directed DNA polymerase</keyword>
<comment type="caution">
    <text evidence="13">The sequence shown here is derived from an EMBL/GenBank/DDBJ whole genome shotgun (WGS) entry which is preliminary data.</text>
</comment>
<evidence type="ECO:0000256" key="6">
    <source>
        <dbReference type="ARBA" id="ARBA00022932"/>
    </source>
</evidence>
<evidence type="ECO:0000256" key="1">
    <source>
        <dbReference type="ARBA" id="ARBA00005755"/>
    </source>
</evidence>
<evidence type="ECO:0000256" key="11">
    <source>
        <dbReference type="SAM" id="MobiDB-lite"/>
    </source>
</evidence>
<evidence type="ECO:0000256" key="3">
    <source>
        <dbReference type="ARBA" id="ARBA00022679"/>
    </source>
</evidence>
<feature type="domain" description="C2H2-type" evidence="12">
    <location>
        <begin position="346"/>
        <end position="374"/>
    </location>
</feature>
<name>A0ABP1Q8N0_9HEXA</name>
<dbReference type="EMBL" id="CAXLJM020000025">
    <property type="protein sequence ID" value="CAL8092255.1"/>
    <property type="molecule type" value="Genomic_DNA"/>
</dbReference>
<accession>A0ABP1Q8N0</accession>
<dbReference type="Proteomes" id="UP001642540">
    <property type="component" value="Unassembled WGS sequence"/>
</dbReference>
<dbReference type="SMART" id="SM00355">
    <property type="entry name" value="ZnF_C2H2"/>
    <property type="match status" value="3"/>
</dbReference>
<dbReference type="PROSITE" id="PS00028">
    <property type="entry name" value="ZINC_FINGER_C2H2_1"/>
    <property type="match status" value="2"/>
</dbReference>
<dbReference type="PANTHER" id="PTHR31511:SF12">
    <property type="entry name" value="RHO TERMINATION FACTOR N-TERMINAL DOMAIN-CONTAINING PROTEIN"/>
    <property type="match status" value="1"/>
</dbReference>
<feature type="compositionally biased region" description="Polar residues" evidence="11">
    <location>
        <begin position="300"/>
        <end position="315"/>
    </location>
</feature>
<dbReference type="InterPro" id="IPR004868">
    <property type="entry name" value="DNA-dir_DNA_pol_B_mt/vir"/>
</dbReference>
<feature type="compositionally biased region" description="Polar residues" evidence="11">
    <location>
        <begin position="283"/>
        <end position="293"/>
    </location>
</feature>
<evidence type="ECO:0000256" key="8">
    <source>
        <dbReference type="ARBA" id="ARBA00049244"/>
    </source>
</evidence>
<dbReference type="InterPro" id="IPR012337">
    <property type="entry name" value="RNaseH-like_sf"/>
</dbReference>
<feature type="coiled-coil region" evidence="10">
    <location>
        <begin position="816"/>
        <end position="847"/>
    </location>
</feature>
<evidence type="ECO:0000256" key="9">
    <source>
        <dbReference type="PROSITE-ProRule" id="PRU00042"/>
    </source>
</evidence>
<dbReference type="PROSITE" id="PS50157">
    <property type="entry name" value="ZINC_FINGER_C2H2_2"/>
    <property type="match status" value="1"/>
</dbReference>
<keyword evidence="3" id="KW-0808">Transferase</keyword>
<dbReference type="EC" id="2.7.7.7" evidence="2"/>
<keyword evidence="10" id="KW-0175">Coiled coil</keyword>
<keyword evidence="9" id="KW-0479">Metal-binding</keyword>
<evidence type="ECO:0000256" key="2">
    <source>
        <dbReference type="ARBA" id="ARBA00012417"/>
    </source>
</evidence>
<reference evidence="13 14" key="1">
    <citation type="submission" date="2024-08" db="EMBL/GenBank/DDBJ databases">
        <authorList>
            <person name="Cucini C."/>
            <person name="Frati F."/>
        </authorList>
    </citation>
    <scope>NUCLEOTIDE SEQUENCE [LARGE SCALE GENOMIC DNA]</scope>
</reference>
<evidence type="ECO:0000256" key="5">
    <source>
        <dbReference type="ARBA" id="ARBA00022705"/>
    </source>
</evidence>
<dbReference type="InterPro" id="IPR043502">
    <property type="entry name" value="DNA/RNA_pol_sf"/>
</dbReference>
<keyword evidence="5" id="KW-0235">DNA replication</keyword>
<evidence type="ECO:0000259" key="12">
    <source>
        <dbReference type="PROSITE" id="PS50157"/>
    </source>
</evidence>
<keyword evidence="7" id="KW-0238">DNA-binding</keyword>
<evidence type="ECO:0000256" key="10">
    <source>
        <dbReference type="SAM" id="Coils"/>
    </source>
</evidence>
<dbReference type="Gene3D" id="3.30.420.10">
    <property type="entry name" value="Ribonuclease H-like superfamily/Ribonuclease H"/>
    <property type="match status" value="1"/>
</dbReference>
<dbReference type="InterPro" id="IPR013087">
    <property type="entry name" value="Znf_C2H2_type"/>
</dbReference>
<protein>
    <recommendedName>
        <fullName evidence="2">DNA-directed DNA polymerase</fullName>
        <ecNumber evidence="2">2.7.7.7</ecNumber>
    </recommendedName>
</protein>
<dbReference type="Pfam" id="PF03175">
    <property type="entry name" value="DNA_pol_B_2"/>
    <property type="match status" value="1"/>
</dbReference>
<organism evidence="13 14">
    <name type="scientific">Orchesella dallaii</name>
    <dbReference type="NCBI Taxonomy" id="48710"/>
    <lineage>
        <taxon>Eukaryota</taxon>
        <taxon>Metazoa</taxon>
        <taxon>Ecdysozoa</taxon>
        <taxon>Arthropoda</taxon>
        <taxon>Hexapoda</taxon>
        <taxon>Collembola</taxon>
        <taxon>Entomobryomorpha</taxon>
        <taxon>Entomobryoidea</taxon>
        <taxon>Orchesellidae</taxon>
        <taxon>Orchesellinae</taxon>
        <taxon>Orchesella</taxon>
    </lineage>
</organism>
<keyword evidence="4" id="KW-0548">Nucleotidyltransferase</keyword>